<evidence type="ECO:0000256" key="2">
    <source>
        <dbReference type="ARBA" id="ARBA00022723"/>
    </source>
</evidence>
<dbReference type="SMART" id="SM00702">
    <property type="entry name" value="P4Hc"/>
    <property type="match status" value="1"/>
</dbReference>
<feature type="domain" description="Fe2OG dioxygenase" evidence="7">
    <location>
        <begin position="112"/>
        <end position="221"/>
    </location>
</feature>
<dbReference type="InterPro" id="IPR045054">
    <property type="entry name" value="P4HA-like"/>
</dbReference>
<keyword evidence="4" id="KW-0223">Dioxygenase</keyword>
<keyword evidence="6" id="KW-0408">Iron</keyword>
<proteinExistence type="predicted"/>
<dbReference type="Gene3D" id="2.60.120.620">
    <property type="entry name" value="q2cbj1_9rhob like domain"/>
    <property type="match status" value="1"/>
</dbReference>
<keyword evidence="9" id="KW-1185">Reference proteome</keyword>
<protein>
    <submittedName>
        <fullName evidence="8">2OG-Fe(II) oxygenase</fullName>
    </submittedName>
</protein>
<keyword evidence="5" id="KW-0560">Oxidoreductase</keyword>
<dbReference type="EMBL" id="JAINVV010000010">
    <property type="protein sequence ID" value="MBY8824807.1"/>
    <property type="molecule type" value="Genomic_DNA"/>
</dbReference>
<evidence type="ECO:0000256" key="5">
    <source>
        <dbReference type="ARBA" id="ARBA00023002"/>
    </source>
</evidence>
<dbReference type="InterPro" id="IPR006620">
    <property type="entry name" value="Pro_4_hyd_alph"/>
</dbReference>
<dbReference type="PANTHER" id="PTHR10869">
    <property type="entry name" value="PROLYL 4-HYDROXYLASE ALPHA SUBUNIT"/>
    <property type="match status" value="1"/>
</dbReference>
<sequence>MSKASNAYGGPPSPALAEIGTHVSARLARTPGVLKVPVGGLDLFVRENFLSEADCRFLIGLVDDCSRPSTVFYDGGDPAFRTSSSGDLDRWDPGVNAIDTRICALLGIPVNHGETMQGQRYAPGQQFKEHHDFFHVSQAYWPEQERHGGQRSWTAMIYLNQPEAGGETYFPAAGAKVAPRTGLLLAWNNMGTDGAPNLDSLHAGLPVTTGVKHIVTKWFRERPWI</sequence>
<evidence type="ECO:0000256" key="1">
    <source>
        <dbReference type="ARBA" id="ARBA00001961"/>
    </source>
</evidence>
<evidence type="ECO:0000256" key="3">
    <source>
        <dbReference type="ARBA" id="ARBA00022896"/>
    </source>
</evidence>
<dbReference type="InterPro" id="IPR005123">
    <property type="entry name" value="Oxoglu/Fe-dep_dioxygenase_dom"/>
</dbReference>
<keyword evidence="3" id="KW-0847">Vitamin C</keyword>
<dbReference type="PANTHER" id="PTHR10869:SF246">
    <property type="entry name" value="TRANSMEMBRANE PROLYL 4-HYDROXYLASE"/>
    <property type="match status" value="1"/>
</dbReference>
<reference evidence="8 9" key="1">
    <citation type="submission" date="2021-08" db="EMBL/GenBank/DDBJ databases">
        <authorList>
            <person name="Tuo L."/>
        </authorList>
    </citation>
    <scope>NUCLEOTIDE SEQUENCE [LARGE SCALE GENOMIC DNA]</scope>
    <source>
        <strain evidence="8 9">JCM 31229</strain>
    </source>
</reference>
<dbReference type="Proteomes" id="UP000706039">
    <property type="component" value="Unassembled WGS sequence"/>
</dbReference>
<gene>
    <name evidence="8" type="ORF">K7G82_21055</name>
</gene>
<keyword evidence="2" id="KW-0479">Metal-binding</keyword>
<accession>A0ABS7PWS8</accession>
<comment type="caution">
    <text evidence="8">The sequence shown here is derived from an EMBL/GenBank/DDBJ whole genome shotgun (WGS) entry which is preliminary data.</text>
</comment>
<organism evidence="8 9">
    <name type="scientific">Sphingomonas colocasiae</name>
    <dbReference type="NCBI Taxonomy" id="1848973"/>
    <lineage>
        <taxon>Bacteria</taxon>
        <taxon>Pseudomonadati</taxon>
        <taxon>Pseudomonadota</taxon>
        <taxon>Alphaproteobacteria</taxon>
        <taxon>Sphingomonadales</taxon>
        <taxon>Sphingomonadaceae</taxon>
        <taxon>Sphingomonas</taxon>
    </lineage>
</organism>
<name>A0ABS7PWS8_9SPHN</name>
<evidence type="ECO:0000256" key="4">
    <source>
        <dbReference type="ARBA" id="ARBA00022964"/>
    </source>
</evidence>
<evidence type="ECO:0000259" key="7">
    <source>
        <dbReference type="PROSITE" id="PS51471"/>
    </source>
</evidence>
<dbReference type="Pfam" id="PF13640">
    <property type="entry name" value="2OG-FeII_Oxy_3"/>
    <property type="match status" value="1"/>
</dbReference>
<comment type="cofactor">
    <cofactor evidence="1">
        <name>L-ascorbate</name>
        <dbReference type="ChEBI" id="CHEBI:38290"/>
    </cofactor>
</comment>
<dbReference type="PROSITE" id="PS51471">
    <property type="entry name" value="FE2OG_OXY"/>
    <property type="match status" value="1"/>
</dbReference>
<evidence type="ECO:0000313" key="9">
    <source>
        <dbReference type="Proteomes" id="UP000706039"/>
    </source>
</evidence>
<dbReference type="InterPro" id="IPR044862">
    <property type="entry name" value="Pro_4_hyd_alph_FE2OG_OXY"/>
</dbReference>
<dbReference type="RefSeq" id="WP_222991921.1">
    <property type="nucleotide sequence ID" value="NZ_JAINVV010000010.1"/>
</dbReference>
<evidence type="ECO:0000256" key="6">
    <source>
        <dbReference type="ARBA" id="ARBA00023004"/>
    </source>
</evidence>
<evidence type="ECO:0000313" key="8">
    <source>
        <dbReference type="EMBL" id="MBY8824807.1"/>
    </source>
</evidence>